<dbReference type="Pfam" id="PF00378">
    <property type="entry name" value="ECH_1"/>
    <property type="match status" value="1"/>
</dbReference>
<keyword evidence="4" id="KW-1185">Reference proteome</keyword>
<dbReference type="SUPFAM" id="SSF52096">
    <property type="entry name" value="ClpP/crotonase"/>
    <property type="match status" value="1"/>
</dbReference>
<proteinExistence type="inferred from homology"/>
<reference evidence="3" key="1">
    <citation type="submission" date="2022-01" db="EMBL/GenBank/DDBJ databases">
        <authorList>
            <person name="Jo J.-H."/>
            <person name="Im W.-T."/>
        </authorList>
    </citation>
    <scope>NUCLEOTIDE SEQUENCE</scope>
    <source>
        <strain evidence="3">I2-34</strain>
    </source>
</reference>
<sequence>MVVTLDRPKANAIDAATSRALYDAFSMLRDDVSLRAAVLTGAGKRFFSAGWDLKSAEADEASGADHGPGGFAGLTELFGLGKPVIAAVNGAAYGGGVELMLAAHLAVAAETAVFAVPEARLGVLPDAGGLLRLPARLPRPVALELLLTGRTFSALEAQQ</sequence>
<evidence type="ECO:0000256" key="1">
    <source>
        <dbReference type="ARBA" id="ARBA00005254"/>
    </source>
</evidence>
<dbReference type="EMBL" id="JAKLTQ010000004">
    <property type="protein sequence ID" value="MCG2621855.1"/>
    <property type="molecule type" value="Genomic_DNA"/>
</dbReference>
<name>A0ABS9L594_9MICC</name>
<accession>A0ABS9L594</accession>
<dbReference type="InterPro" id="IPR001753">
    <property type="entry name" value="Enoyl-CoA_hydra/iso"/>
</dbReference>
<dbReference type="PANTHER" id="PTHR11941">
    <property type="entry name" value="ENOYL-COA HYDRATASE-RELATED"/>
    <property type="match status" value="1"/>
</dbReference>
<comment type="caution">
    <text evidence="3">The sequence shown here is derived from an EMBL/GenBank/DDBJ whole genome shotgun (WGS) entry which is preliminary data.</text>
</comment>
<evidence type="ECO:0000313" key="3">
    <source>
        <dbReference type="EMBL" id="MCG2621855.1"/>
    </source>
</evidence>
<dbReference type="CDD" id="cd06558">
    <property type="entry name" value="crotonase-like"/>
    <property type="match status" value="1"/>
</dbReference>
<dbReference type="PROSITE" id="PS00166">
    <property type="entry name" value="ENOYL_COA_HYDRATASE"/>
    <property type="match status" value="1"/>
</dbReference>
<organism evidence="3 4">
    <name type="scientific">Arthrobacter hankyongi</name>
    <dbReference type="NCBI Taxonomy" id="2904801"/>
    <lineage>
        <taxon>Bacteria</taxon>
        <taxon>Bacillati</taxon>
        <taxon>Actinomycetota</taxon>
        <taxon>Actinomycetes</taxon>
        <taxon>Micrococcales</taxon>
        <taxon>Micrococcaceae</taxon>
        <taxon>Arthrobacter</taxon>
    </lineage>
</organism>
<dbReference type="PANTHER" id="PTHR11941:SF54">
    <property type="entry name" value="ENOYL-COA HYDRATASE, MITOCHONDRIAL"/>
    <property type="match status" value="1"/>
</dbReference>
<evidence type="ECO:0000256" key="2">
    <source>
        <dbReference type="RuleBase" id="RU003707"/>
    </source>
</evidence>
<dbReference type="Proteomes" id="UP001165368">
    <property type="component" value="Unassembled WGS sequence"/>
</dbReference>
<protein>
    <submittedName>
        <fullName evidence="3">Enoyl-CoA hydratase-related protein</fullName>
    </submittedName>
</protein>
<dbReference type="Gene3D" id="3.90.226.10">
    <property type="entry name" value="2-enoyl-CoA Hydratase, Chain A, domain 1"/>
    <property type="match status" value="1"/>
</dbReference>
<dbReference type="InterPro" id="IPR029045">
    <property type="entry name" value="ClpP/crotonase-like_dom_sf"/>
</dbReference>
<comment type="similarity">
    <text evidence="1 2">Belongs to the enoyl-CoA hydratase/isomerase family.</text>
</comment>
<evidence type="ECO:0000313" key="4">
    <source>
        <dbReference type="Proteomes" id="UP001165368"/>
    </source>
</evidence>
<dbReference type="InterPro" id="IPR018376">
    <property type="entry name" value="Enoyl-CoA_hyd/isom_CS"/>
</dbReference>
<gene>
    <name evidence="3" type="ORF">LVY72_07980</name>
</gene>